<evidence type="ECO:0000256" key="1">
    <source>
        <dbReference type="ARBA" id="ARBA00004571"/>
    </source>
</evidence>
<dbReference type="Proteomes" id="UP000306317">
    <property type="component" value="Unassembled WGS sequence"/>
</dbReference>
<feature type="domain" description="TonB-dependent receptor-like beta-barrel" evidence="11">
    <location>
        <begin position="217"/>
        <end position="644"/>
    </location>
</feature>
<proteinExistence type="inferred from homology"/>
<dbReference type="InterPro" id="IPR037066">
    <property type="entry name" value="Plug_dom_sf"/>
</dbReference>
<protein>
    <submittedName>
        <fullName evidence="13">Ligand-gated channel</fullName>
    </submittedName>
</protein>
<evidence type="ECO:0000256" key="5">
    <source>
        <dbReference type="ARBA" id="ARBA00023077"/>
    </source>
</evidence>
<evidence type="ECO:0000256" key="2">
    <source>
        <dbReference type="ARBA" id="ARBA00022448"/>
    </source>
</evidence>
<dbReference type="InterPro" id="IPR000531">
    <property type="entry name" value="Beta-barrel_TonB"/>
</dbReference>
<evidence type="ECO:0000259" key="12">
    <source>
        <dbReference type="Pfam" id="PF07715"/>
    </source>
</evidence>
<evidence type="ECO:0000259" key="11">
    <source>
        <dbReference type="Pfam" id="PF00593"/>
    </source>
</evidence>
<dbReference type="Gene3D" id="2.170.130.10">
    <property type="entry name" value="TonB-dependent receptor, plug domain"/>
    <property type="match status" value="1"/>
</dbReference>
<dbReference type="PANTHER" id="PTHR30069">
    <property type="entry name" value="TONB-DEPENDENT OUTER MEMBRANE RECEPTOR"/>
    <property type="match status" value="1"/>
</dbReference>
<dbReference type="GO" id="GO:0015344">
    <property type="term" value="F:siderophore uptake transmembrane transporter activity"/>
    <property type="evidence" value="ECO:0007669"/>
    <property type="project" value="TreeGrafter"/>
</dbReference>
<feature type="chain" id="PRO_5020235667" evidence="10">
    <location>
        <begin position="17"/>
        <end position="694"/>
    </location>
</feature>
<dbReference type="InterPro" id="IPR012910">
    <property type="entry name" value="Plug_dom"/>
</dbReference>
<evidence type="ECO:0000256" key="7">
    <source>
        <dbReference type="ARBA" id="ARBA00023237"/>
    </source>
</evidence>
<keyword evidence="3 8" id="KW-1134">Transmembrane beta strand</keyword>
<dbReference type="AlphaFoldDB" id="A0A4S3KL43"/>
<evidence type="ECO:0000256" key="3">
    <source>
        <dbReference type="ARBA" id="ARBA00022452"/>
    </source>
</evidence>
<dbReference type="CDD" id="cd01347">
    <property type="entry name" value="ligand_gated_channel"/>
    <property type="match status" value="1"/>
</dbReference>
<dbReference type="GO" id="GO:0044718">
    <property type="term" value="P:siderophore transmembrane transport"/>
    <property type="evidence" value="ECO:0007669"/>
    <property type="project" value="TreeGrafter"/>
</dbReference>
<evidence type="ECO:0000256" key="4">
    <source>
        <dbReference type="ARBA" id="ARBA00022692"/>
    </source>
</evidence>
<dbReference type="Gene3D" id="2.40.170.20">
    <property type="entry name" value="TonB-dependent receptor, beta-barrel domain"/>
    <property type="match status" value="1"/>
</dbReference>
<keyword evidence="2 8" id="KW-0813">Transport</keyword>
<evidence type="ECO:0000313" key="14">
    <source>
        <dbReference type="Proteomes" id="UP000306317"/>
    </source>
</evidence>
<feature type="domain" description="TonB-dependent receptor plug" evidence="12">
    <location>
        <begin position="48"/>
        <end position="157"/>
    </location>
</feature>
<sequence>MLLATGLAVWALPALAQDEVPPGAAREAAATLPVVVVTATRHAQQPFELPVSIDAVSLQQIQANRASIDPSESLREVPGVLARDRQNAAQDEQISIRGFGARTTFGVRGVRLYVDGIPATMPDGQGQVSNFSLGAADRIEVLRGPFSALYGNSSGGVIQLFTADGTDPPEWRMMFGAGRYAGQRVELGTRGIAGDLDYNLDLSRLDGDGFRRHSRATRYNGNAKLRFALGGGNRVTVVANSVLLPHAQDPKGLTWPEYRADPRQAAPSALIYDTRKSVRQNQLGLVAEHDDERGGEWRALTYYGRRAVQQILSIPPVAQASALSAGGVVDLDGGYGGVDLRRRREGRLGGRPFELIVGSSWDRQNQQRRGYENFVGDTLGVIGALRRDEQDVVWDFDQYAQASWKLSSRWSLSGGVRHSSVHFRVDDRYITAGNPDDSGQRVYSATNPVAGALFRATGNWHLYASWGHGFETPTFSELGYRSDGGSGLNLGLAAARSTNLELGSKWRLVGDNSIELAWFQADTRDELAVDSNTDGRTTYRNRGRAKRRGIEAKLHLTLAPRWQAHLAYTWLDARFTQSPDGSGTRIAGVPRSALDASLRWGGARGWHARLQLSAIGAVVANDVNTARAPGYALVDASMGYVIDSIRVQVAPFLRLDNLFDRRYIGSVIVNESTGRYYEPGPGRAIYVGCRVTFR</sequence>
<dbReference type="Pfam" id="PF07715">
    <property type="entry name" value="Plug"/>
    <property type="match status" value="1"/>
</dbReference>
<comment type="subcellular location">
    <subcellularLocation>
        <location evidence="1 8">Cell outer membrane</location>
        <topology evidence="1 8">Multi-pass membrane protein</topology>
    </subcellularLocation>
</comment>
<reference evidence="13 14" key="1">
    <citation type="submission" date="2017-02" db="EMBL/GenBank/DDBJ databases">
        <title>Whole genome sequencing of Rhodanobacter lindaniclasticus DSM 17932.</title>
        <authorList>
            <person name="Kumar S."/>
            <person name="Patil P."/>
            <person name="Patil P.B."/>
        </authorList>
    </citation>
    <scope>NUCLEOTIDE SEQUENCE [LARGE SCALE GENOMIC DNA]</scope>
    <source>
        <strain evidence="13 14">DSM 17932</strain>
    </source>
</reference>
<dbReference type="RefSeq" id="WP_136257121.1">
    <property type="nucleotide sequence ID" value="NZ_MWIO01000008.1"/>
</dbReference>
<evidence type="ECO:0000256" key="8">
    <source>
        <dbReference type="PROSITE-ProRule" id="PRU01360"/>
    </source>
</evidence>
<accession>A0A4S3KL43</accession>
<keyword evidence="6 8" id="KW-0472">Membrane</keyword>
<dbReference type="InterPro" id="IPR039426">
    <property type="entry name" value="TonB-dep_rcpt-like"/>
</dbReference>
<comment type="similarity">
    <text evidence="8 9">Belongs to the TonB-dependent receptor family.</text>
</comment>
<dbReference type="Pfam" id="PF00593">
    <property type="entry name" value="TonB_dep_Rec_b-barrel"/>
    <property type="match status" value="1"/>
</dbReference>
<dbReference type="InterPro" id="IPR036942">
    <property type="entry name" value="Beta-barrel_TonB_sf"/>
</dbReference>
<gene>
    <name evidence="13" type="ORF">B1991_02420</name>
</gene>
<evidence type="ECO:0000313" key="13">
    <source>
        <dbReference type="EMBL" id="THD09469.1"/>
    </source>
</evidence>
<keyword evidence="4 8" id="KW-0812">Transmembrane</keyword>
<keyword evidence="14" id="KW-1185">Reference proteome</keyword>
<evidence type="ECO:0000256" key="9">
    <source>
        <dbReference type="RuleBase" id="RU003357"/>
    </source>
</evidence>
<dbReference type="SUPFAM" id="SSF56935">
    <property type="entry name" value="Porins"/>
    <property type="match status" value="1"/>
</dbReference>
<name>A0A4S3KL43_9GAMM</name>
<dbReference type="PROSITE" id="PS52016">
    <property type="entry name" value="TONB_DEPENDENT_REC_3"/>
    <property type="match status" value="1"/>
</dbReference>
<dbReference type="EMBL" id="MWIO01000008">
    <property type="protein sequence ID" value="THD09469.1"/>
    <property type="molecule type" value="Genomic_DNA"/>
</dbReference>
<dbReference type="OrthoDB" id="9760620at2"/>
<feature type="signal peptide" evidence="10">
    <location>
        <begin position="1"/>
        <end position="16"/>
    </location>
</feature>
<dbReference type="GO" id="GO:0009279">
    <property type="term" value="C:cell outer membrane"/>
    <property type="evidence" value="ECO:0007669"/>
    <property type="project" value="UniProtKB-SubCell"/>
</dbReference>
<keyword evidence="7 8" id="KW-0998">Cell outer membrane</keyword>
<evidence type="ECO:0000256" key="6">
    <source>
        <dbReference type="ARBA" id="ARBA00023136"/>
    </source>
</evidence>
<keyword evidence="10" id="KW-0732">Signal</keyword>
<organism evidence="13 14">
    <name type="scientific">Rhodanobacter lindaniclasticus</name>
    <dbReference type="NCBI Taxonomy" id="75310"/>
    <lineage>
        <taxon>Bacteria</taxon>
        <taxon>Pseudomonadati</taxon>
        <taxon>Pseudomonadota</taxon>
        <taxon>Gammaproteobacteria</taxon>
        <taxon>Lysobacterales</taxon>
        <taxon>Rhodanobacteraceae</taxon>
        <taxon>Rhodanobacter</taxon>
    </lineage>
</organism>
<comment type="caution">
    <text evidence="13">The sequence shown here is derived from an EMBL/GenBank/DDBJ whole genome shotgun (WGS) entry which is preliminary data.</text>
</comment>
<evidence type="ECO:0000256" key="10">
    <source>
        <dbReference type="SAM" id="SignalP"/>
    </source>
</evidence>
<keyword evidence="5 9" id="KW-0798">TonB box</keyword>
<dbReference type="PANTHER" id="PTHR30069:SF28">
    <property type="entry name" value="TONB-DEPENDENT RECEPTOR YNCD-RELATED"/>
    <property type="match status" value="1"/>
</dbReference>